<dbReference type="InterPro" id="IPR026866">
    <property type="entry name" value="CR006_AAA"/>
</dbReference>
<evidence type="ECO:0000313" key="5">
    <source>
        <dbReference type="Proteomes" id="UP001302374"/>
    </source>
</evidence>
<reference evidence="3 5" key="1">
    <citation type="submission" date="2019-09" db="EMBL/GenBank/DDBJ databases">
        <title>Butyricimonas paravirosa DSM 105722 (=214-4 = JCM 18677 = CCUG 65563).</title>
        <authorList>
            <person name="Le Roy T."/>
            <person name="Cani P.D."/>
        </authorList>
    </citation>
    <scope>NUCLEOTIDE SEQUENCE [LARGE SCALE GENOMIC DNA]</scope>
    <source>
        <strain evidence="3 5">DSM 105722</strain>
    </source>
</reference>
<reference evidence="2 4" key="2">
    <citation type="submission" date="2020-03" db="EMBL/GenBank/DDBJ databases">
        <title>Genomic Encyclopedia of Type Strains, Phase IV (KMG-IV): sequencing the most valuable type-strain genomes for metagenomic binning, comparative biology and taxonomic classification.</title>
        <authorList>
            <person name="Goeker M."/>
        </authorList>
    </citation>
    <scope>NUCLEOTIDE SEQUENCE [LARGE SCALE GENOMIC DNA]</scope>
    <source>
        <strain evidence="2 4">DSM 105722</strain>
    </source>
</reference>
<dbReference type="EMBL" id="CP043839">
    <property type="protein sequence ID" value="WOF13714.1"/>
    <property type="molecule type" value="Genomic_DNA"/>
</dbReference>
<dbReference type="InterPro" id="IPR027417">
    <property type="entry name" value="P-loop_NTPase"/>
</dbReference>
<dbReference type="EMBL" id="JAATLI010000013">
    <property type="protein sequence ID" value="NJC19788.1"/>
    <property type="molecule type" value="Genomic_DNA"/>
</dbReference>
<name>A0A7X5YEN6_9BACT</name>
<accession>A0A7X5YEN6</accession>
<sequence>MITKIEKIQAIGNFEDYVAVGDVTLKEFNLIYAENGAGKTTLTSIFRSLSSGETSLILKRKRVKTLMPQIVSIKDTSCQFQYNSNQWNQLKPDIEIFDTFFVNENIYSGFDINNEHKKKLHQFILGQDGVRIKNKINKAKTLISIQKATITQIEDEIKLQAGYNDVEKILSLEKEKNIDILICTKERELEVAKSNEIILKKENLSNIEYISLPFDLVNLGNILSTDINNIEQHYLETIQGDIKQLEDKGLNNASKWLYSGYKVLSLQNDICPFCKQSLDNAQQVVKAYSQYFNEEYNTLIKSIKQEKSLIENYNLPLVLSKLKNSYKSIKENEEFWKRYFDIKTTIPPFINDENECLSTFTQMKNLINKKQINPIEQQSIDVIIQFKNTIEIINKQIRTINSIVASYNEHIKALKQNIRSKEIVEKELKVLKIKKMRYELPLGDLCNKLKVQRKRLTQINQINSNLQKQQKTISNTLFSTYGDKINYYLRDVFCTKFLITNTRDAGYRGQSKEPLIDYTLTFDGEEISFEENHSLSIKHSLSEGDKNTIAFSFFLAKLDLSSQLNMKTIIFDDPLSSLDLNRRNRTISLLTQLKERVKQIIILSHNLHFLLDINSINKIKKSEKRTLQILNNNGKSCIVEYDLKKDWLSGYYKAIITLEEFQKNPNEENKEKAISCIRLVLESFLKFKYCKYIPDMNQTFGAIISTLETDRNCNFSNNKKSDIIRQLYELNNISWRAHHAPIEECETMTELHIQLAELQQIYIPQTLQLIYKDL</sequence>
<proteinExistence type="predicted"/>
<dbReference type="PANTHER" id="PTHR32114:SF2">
    <property type="entry name" value="ABC TRANSPORTER ABCH.3"/>
    <property type="match status" value="1"/>
</dbReference>
<gene>
    <name evidence="3" type="ORF">F1644_16235</name>
    <name evidence="2" type="ORF">GGR15_003426</name>
</gene>
<dbReference type="GeneID" id="86892876"/>
<dbReference type="PANTHER" id="PTHR32114">
    <property type="entry name" value="ABC TRANSPORTER ABCH.3"/>
    <property type="match status" value="1"/>
</dbReference>
<evidence type="ECO:0000259" key="1">
    <source>
        <dbReference type="Pfam" id="PF13166"/>
    </source>
</evidence>
<evidence type="ECO:0000313" key="3">
    <source>
        <dbReference type="EMBL" id="WOF13714.1"/>
    </source>
</evidence>
<feature type="domain" description="Protein CR006 P-loop" evidence="1">
    <location>
        <begin position="25"/>
        <end position="164"/>
    </location>
</feature>
<protein>
    <submittedName>
        <fullName evidence="3">AAA family ATPase</fullName>
    </submittedName>
    <submittedName>
        <fullName evidence="2">Wobble nucleotide-excising tRNase</fullName>
    </submittedName>
</protein>
<keyword evidence="5" id="KW-1185">Reference proteome</keyword>
<dbReference type="SUPFAM" id="SSF52540">
    <property type="entry name" value="P-loop containing nucleoside triphosphate hydrolases"/>
    <property type="match status" value="1"/>
</dbReference>
<dbReference type="Pfam" id="PF13166">
    <property type="entry name" value="AAA_13"/>
    <property type="match status" value="2"/>
</dbReference>
<organism evidence="2 4">
    <name type="scientific">Butyricimonas paravirosa</name>
    <dbReference type="NCBI Taxonomy" id="1472417"/>
    <lineage>
        <taxon>Bacteria</taxon>
        <taxon>Pseudomonadati</taxon>
        <taxon>Bacteroidota</taxon>
        <taxon>Bacteroidia</taxon>
        <taxon>Bacteroidales</taxon>
        <taxon>Odoribacteraceae</taxon>
        <taxon>Butyricimonas</taxon>
    </lineage>
</organism>
<dbReference type="Gene3D" id="3.40.50.300">
    <property type="entry name" value="P-loop containing nucleotide triphosphate hydrolases"/>
    <property type="match status" value="1"/>
</dbReference>
<feature type="domain" description="Protein CR006 P-loop" evidence="1">
    <location>
        <begin position="193"/>
        <end position="699"/>
    </location>
</feature>
<dbReference type="Proteomes" id="UP001302374">
    <property type="component" value="Chromosome"/>
</dbReference>
<dbReference type="Proteomes" id="UP000576368">
    <property type="component" value="Unassembled WGS sequence"/>
</dbReference>
<dbReference type="AlphaFoldDB" id="A0A7X5YEN6"/>
<evidence type="ECO:0000313" key="2">
    <source>
        <dbReference type="EMBL" id="NJC19788.1"/>
    </source>
</evidence>
<evidence type="ECO:0000313" key="4">
    <source>
        <dbReference type="Proteomes" id="UP000576368"/>
    </source>
</evidence>
<dbReference type="RefSeq" id="WP_168044484.1">
    <property type="nucleotide sequence ID" value="NZ_BMPA01000012.1"/>
</dbReference>